<gene>
    <name evidence="7" type="ORF">ATL39_0947</name>
</gene>
<dbReference type="SUPFAM" id="SSF56349">
    <property type="entry name" value="DNA breaking-rejoining enzymes"/>
    <property type="match status" value="1"/>
</dbReference>
<comment type="similarity">
    <text evidence="1">Belongs to the 'phage' integrase family.</text>
</comment>
<evidence type="ECO:0000313" key="7">
    <source>
        <dbReference type="EMBL" id="RKD75249.1"/>
    </source>
</evidence>
<dbReference type="AlphaFoldDB" id="A0A419V5M1"/>
<evidence type="ECO:0000256" key="4">
    <source>
        <dbReference type="PROSITE-ProRule" id="PRU01248"/>
    </source>
</evidence>
<dbReference type="GO" id="GO:0006310">
    <property type="term" value="P:DNA recombination"/>
    <property type="evidence" value="ECO:0007669"/>
    <property type="project" value="UniProtKB-KW"/>
</dbReference>
<dbReference type="InterPro" id="IPR013762">
    <property type="entry name" value="Integrase-like_cat_sf"/>
</dbReference>
<dbReference type="Proteomes" id="UP000285120">
    <property type="component" value="Unassembled WGS sequence"/>
</dbReference>
<comment type="caution">
    <text evidence="7">The sequence shown here is derived from an EMBL/GenBank/DDBJ whole genome shotgun (WGS) entry which is preliminary data.</text>
</comment>
<dbReference type="PANTHER" id="PTHR30349">
    <property type="entry name" value="PHAGE INTEGRASE-RELATED"/>
    <property type="match status" value="1"/>
</dbReference>
<dbReference type="Gene3D" id="1.10.443.10">
    <property type="entry name" value="Intergrase catalytic core"/>
    <property type="match status" value="1"/>
</dbReference>
<sequence length="325" mass="37570">MEQKKKKTLRKYNHTSSTYSHYVPTSSKELTLLSMFNKFMVTKEAEGLTEITLRDYHKHIQYLVDFIGKDIPSEQVTLDLFRQFTDYMLNTKRLSPVTANVRIRTLRAFVRYCFLEGWITEPIHDRFKVVKTKEDTIESFTMTEIKSLINSVNTSTFKGFRDLAIIFTLLDTMIRCSELINIKKNNVDLKAGTILLESINTKTKKARLVPLSVKAIDILNEYKKEIADFDSEFLFLTYEGKKLSDNTVRKNLQELGKVAGITNKRVSPHTFRHTGALLYVLNGGDVFSLQRILGHSSMAMCRKYIQMNNNDVINQHNKFSPLAKL</sequence>
<dbReference type="PANTHER" id="PTHR30349:SF64">
    <property type="entry name" value="PROPHAGE INTEGRASE INTD-RELATED"/>
    <property type="match status" value="1"/>
</dbReference>
<dbReference type="PROSITE" id="PS51898">
    <property type="entry name" value="TYR_RECOMBINASE"/>
    <property type="match status" value="1"/>
</dbReference>
<dbReference type="EMBL" id="RAPK01000007">
    <property type="protein sequence ID" value="RKD75249.1"/>
    <property type="molecule type" value="Genomic_DNA"/>
</dbReference>
<dbReference type="InterPro" id="IPR025269">
    <property type="entry name" value="SAM-like_dom"/>
</dbReference>
<keyword evidence="8" id="KW-1185">Reference proteome</keyword>
<keyword evidence="3" id="KW-0233">DNA recombination</keyword>
<reference evidence="7 8" key="1">
    <citation type="submission" date="2018-09" db="EMBL/GenBank/DDBJ databases">
        <title>Genomic Encyclopedia of Archaeal and Bacterial Type Strains, Phase II (KMG-II): from individual species to whole genera.</title>
        <authorList>
            <person name="Goeker M."/>
        </authorList>
    </citation>
    <scope>NUCLEOTIDE SEQUENCE [LARGE SCALE GENOMIC DNA]</scope>
    <source>
        <strain evidence="7 8">DSM 17008</strain>
    </source>
</reference>
<dbReference type="Gene3D" id="1.10.150.130">
    <property type="match status" value="1"/>
</dbReference>
<feature type="domain" description="Core-binding (CB)" evidence="6">
    <location>
        <begin position="30"/>
        <end position="114"/>
    </location>
</feature>
<dbReference type="Pfam" id="PF13102">
    <property type="entry name" value="Phage_int_SAM_5"/>
    <property type="match status" value="1"/>
</dbReference>
<evidence type="ECO:0000256" key="1">
    <source>
        <dbReference type="ARBA" id="ARBA00008857"/>
    </source>
</evidence>
<evidence type="ECO:0000256" key="2">
    <source>
        <dbReference type="ARBA" id="ARBA00023125"/>
    </source>
</evidence>
<dbReference type="GO" id="GO:0003677">
    <property type="term" value="F:DNA binding"/>
    <property type="evidence" value="ECO:0007669"/>
    <property type="project" value="UniProtKB-UniRule"/>
</dbReference>
<dbReference type="InterPro" id="IPR050090">
    <property type="entry name" value="Tyrosine_recombinase_XerCD"/>
</dbReference>
<dbReference type="PROSITE" id="PS51900">
    <property type="entry name" value="CB"/>
    <property type="match status" value="1"/>
</dbReference>
<dbReference type="InterPro" id="IPR002104">
    <property type="entry name" value="Integrase_catalytic"/>
</dbReference>
<accession>A0A419V5M1</accession>
<dbReference type="OrthoDB" id="107900at2"/>
<name>A0A419V5M1_9BACL</name>
<dbReference type="GO" id="GO:0015074">
    <property type="term" value="P:DNA integration"/>
    <property type="evidence" value="ECO:0007669"/>
    <property type="project" value="InterPro"/>
</dbReference>
<organism evidence="7 8">
    <name type="scientific">Sinobaca qinghaiensis</name>
    <dbReference type="NCBI Taxonomy" id="342944"/>
    <lineage>
        <taxon>Bacteria</taxon>
        <taxon>Bacillati</taxon>
        <taxon>Bacillota</taxon>
        <taxon>Bacilli</taxon>
        <taxon>Bacillales</taxon>
        <taxon>Sporolactobacillaceae</taxon>
        <taxon>Sinobaca</taxon>
    </lineage>
</organism>
<evidence type="ECO:0000259" key="5">
    <source>
        <dbReference type="PROSITE" id="PS51898"/>
    </source>
</evidence>
<dbReference type="RefSeq" id="WP_120192141.1">
    <property type="nucleotide sequence ID" value="NZ_RAPK01000007.1"/>
</dbReference>
<evidence type="ECO:0000256" key="3">
    <source>
        <dbReference type="ARBA" id="ARBA00023172"/>
    </source>
</evidence>
<dbReference type="InterPro" id="IPR010998">
    <property type="entry name" value="Integrase_recombinase_N"/>
</dbReference>
<dbReference type="InterPro" id="IPR044068">
    <property type="entry name" value="CB"/>
</dbReference>
<proteinExistence type="inferred from homology"/>
<dbReference type="Pfam" id="PF00589">
    <property type="entry name" value="Phage_integrase"/>
    <property type="match status" value="1"/>
</dbReference>
<evidence type="ECO:0000313" key="8">
    <source>
        <dbReference type="Proteomes" id="UP000285120"/>
    </source>
</evidence>
<protein>
    <submittedName>
        <fullName evidence="7">Integrase/recombinase XerD</fullName>
    </submittedName>
</protein>
<dbReference type="InterPro" id="IPR011010">
    <property type="entry name" value="DNA_brk_join_enz"/>
</dbReference>
<evidence type="ECO:0000259" key="6">
    <source>
        <dbReference type="PROSITE" id="PS51900"/>
    </source>
</evidence>
<feature type="domain" description="Tyr recombinase" evidence="5">
    <location>
        <begin position="135"/>
        <end position="317"/>
    </location>
</feature>
<keyword evidence="2 4" id="KW-0238">DNA-binding</keyword>